<gene>
    <name evidence="1" type="ORF">EAI93_14330</name>
</gene>
<dbReference type="EMBL" id="RCYR01000081">
    <property type="protein sequence ID" value="RYS75168.1"/>
    <property type="molecule type" value="Genomic_DNA"/>
</dbReference>
<reference evidence="1 2" key="1">
    <citation type="journal article" date="2019" name="Science, e1252229">
        <title>Invertible promoters mediate bacterial phase variation, antibiotic resistance, and host adaptation in the gut.</title>
        <authorList>
            <person name="Jiang X."/>
            <person name="Hall A.B."/>
            <person name="Arthur T.D."/>
            <person name="Plichta D.R."/>
            <person name="Covington C.T."/>
            <person name="Poyet M."/>
            <person name="Crothers J."/>
            <person name="Moses P.L."/>
            <person name="Tolonen A.C."/>
            <person name="Vlamakis H."/>
            <person name="Alm E.J."/>
            <person name="Xavier R.J."/>
        </authorList>
    </citation>
    <scope>NUCLEOTIDE SEQUENCE [LARGE SCALE GENOMIC DNA]</scope>
    <source>
        <strain evidence="2">aa_0143</strain>
    </source>
</reference>
<dbReference type="RefSeq" id="WP_129795090.1">
    <property type="nucleotide sequence ID" value="NZ_RCYR01000081.1"/>
</dbReference>
<protein>
    <submittedName>
        <fullName evidence="1">Uncharacterized protein</fullName>
    </submittedName>
</protein>
<dbReference type="Proteomes" id="UP000292665">
    <property type="component" value="Unassembled WGS sequence"/>
</dbReference>
<comment type="caution">
    <text evidence="1">The sequence shown here is derived from an EMBL/GenBank/DDBJ whole genome shotgun (WGS) entry which is preliminary data.</text>
</comment>
<organism evidence="1 2">
    <name type="scientific">[Ruminococcus] torques</name>
    <dbReference type="NCBI Taxonomy" id="33039"/>
    <lineage>
        <taxon>Bacteria</taxon>
        <taxon>Bacillati</taxon>
        <taxon>Bacillota</taxon>
        <taxon>Clostridia</taxon>
        <taxon>Lachnospirales</taxon>
        <taxon>Lachnospiraceae</taxon>
        <taxon>Mediterraneibacter</taxon>
    </lineage>
</organism>
<evidence type="ECO:0000313" key="2">
    <source>
        <dbReference type="Proteomes" id="UP000292665"/>
    </source>
</evidence>
<proteinExistence type="predicted"/>
<dbReference type="AlphaFoldDB" id="A0A4V1Y9U1"/>
<accession>A0A4V1Y9U1</accession>
<name>A0A4V1Y9U1_9FIRM</name>
<evidence type="ECO:0000313" key="1">
    <source>
        <dbReference type="EMBL" id="RYS75168.1"/>
    </source>
</evidence>
<sequence>MYLNEILPGNWREDEWPEHIEVSHESSRFKSRRYVPRVNSANKSSANPVDGIWCSHCGWAGVIAQDMTDLDEDTEPRFDTLAEDVPCFCPKCGSFLMY</sequence>